<dbReference type="KEGG" id="lvi:G7068_10620"/>
<dbReference type="Proteomes" id="UP000502677">
    <property type="component" value="Chromosome"/>
</dbReference>
<evidence type="ECO:0000313" key="3">
    <source>
        <dbReference type="Proteomes" id="UP000502677"/>
    </source>
</evidence>
<protein>
    <submittedName>
        <fullName evidence="2">Type I-E CRISPR-associated protein Cas5/CasD</fullName>
    </submittedName>
</protein>
<dbReference type="EMBL" id="CP049863">
    <property type="protein sequence ID" value="QIK63597.1"/>
    <property type="molecule type" value="Genomic_DNA"/>
</dbReference>
<accession>A0A6G7XGS6</accession>
<dbReference type="InterPro" id="IPR021124">
    <property type="entry name" value="CRISPR-assoc_prot_Cas5"/>
</dbReference>
<dbReference type="Gene3D" id="3.30.70.2660">
    <property type="match status" value="1"/>
</dbReference>
<gene>
    <name evidence="2" type="primary">cas5e</name>
    <name evidence="2" type="ORF">G7068_10620</name>
</gene>
<sequence>MSALYLRFAGALQSWAGPRIAGNHVHTALIPTRSGTLGVLAAALGAPQGEWPEWLHQTALDVRVESAGTVQRDYQTINPRGENQRFAERIWIASGLKRSAPSSFTPDAEKGTSIVIRSYLAGAEFLVRVVHSDRLDEIASACAGPRFSPYLGRKAFAPSFPFLLGKGPAELLMSAPTVLGGARVPGQRAIAIHSLTGEDEDAPRNSITVETASLEERLTWWRKEARLPQRTVSLANDSLNKFATRKGEI</sequence>
<keyword evidence="3" id="KW-1185">Reference proteome</keyword>
<dbReference type="GO" id="GO:0003723">
    <property type="term" value="F:RNA binding"/>
    <property type="evidence" value="ECO:0007669"/>
    <property type="project" value="InterPro"/>
</dbReference>
<dbReference type="GO" id="GO:0051607">
    <property type="term" value="P:defense response to virus"/>
    <property type="evidence" value="ECO:0007669"/>
    <property type="project" value="UniProtKB-KW"/>
</dbReference>
<name>A0A6G7XGS6_9MICO</name>
<reference evidence="2 3" key="1">
    <citation type="submission" date="2020-03" db="EMBL/GenBank/DDBJ databases">
        <title>Leucobacter sp. nov., isolated from beetles.</title>
        <authorList>
            <person name="Hyun D.-W."/>
            <person name="Bae J.-W."/>
        </authorList>
    </citation>
    <scope>NUCLEOTIDE SEQUENCE [LARGE SCALE GENOMIC DNA]</scope>
    <source>
        <strain evidence="2 3">HDW9C</strain>
    </source>
</reference>
<evidence type="ECO:0000256" key="1">
    <source>
        <dbReference type="ARBA" id="ARBA00023118"/>
    </source>
</evidence>
<dbReference type="NCBIfam" id="TIGR02593">
    <property type="entry name" value="CRISPR_cas5"/>
    <property type="match status" value="1"/>
</dbReference>
<dbReference type="RefSeq" id="WP_166291881.1">
    <property type="nucleotide sequence ID" value="NZ_CP049863.1"/>
</dbReference>
<dbReference type="GO" id="GO:0043571">
    <property type="term" value="P:maintenance of CRISPR repeat elements"/>
    <property type="evidence" value="ECO:0007669"/>
    <property type="project" value="InterPro"/>
</dbReference>
<proteinExistence type="predicted"/>
<dbReference type="InterPro" id="IPR013422">
    <property type="entry name" value="CRISPR-assoc_prot_Cas5_N"/>
</dbReference>
<keyword evidence="1" id="KW-0051">Antiviral defense</keyword>
<dbReference type="Pfam" id="PF09704">
    <property type="entry name" value="Cas_Cas5d"/>
    <property type="match status" value="1"/>
</dbReference>
<evidence type="ECO:0000313" key="2">
    <source>
        <dbReference type="EMBL" id="QIK63597.1"/>
    </source>
</evidence>
<organism evidence="2 3">
    <name type="scientific">Leucobacter viscericola</name>
    <dbReference type="NCBI Taxonomy" id="2714935"/>
    <lineage>
        <taxon>Bacteria</taxon>
        <taxon>Bacillati</taxon>
        <taxon>Actinomycetota</taxon>
        <taxon>Actinomycetes</taxon>
        <taxon>Micrococcales</taxon>
        <taxon>Microbacteriaceae</taxon>
        <taxon>Leucobacter</taxon>
    </lineage>
</organism>
<dbReference type="InterPro" id="IPR010147">
    <property type="entry name" value="CRISPR-assoc_prot_CasD"/>
</dbReference>
<dbReference type="AlphaFoldDB" id="A0A6G7XGS6"/>
<dbReference type="NCBIfam" id="TIGR01868">
    <property type="entry name" value="casD_Cas5e"/>
    <property type="match status" value="1"/>
</dbReference>